<feature type="transmembrane region" description="Helical" evidence="3">
    <location>
        <begin position="7"/>
        <end position="27"/>
    </location>
</feature>
<dbReference type="CDD" id="cd06225">
    <property type="entry name" value="HAMP"/>
    <property type="match status" value="1"/>
</dbReference>
<dbReference type="SMART" id="SM00304">
    <property type="entry name" value="HAMP"/>
    <property type="match status" value="1"/>
</dbReference>
<evidence type="ECO:0000256" key="1">
    <source>
        <dbReference type="ARBA" id="ARBA00022723"/>
    </source>
</evidence>
<dbReference type="GO" id="GO:0016020">
    <property type="term" value="C:membrane"/>
    <property type="evidence" value="ECO:0007669"/>
    <property type="project" value="InterPro"/>
</dbReference>
<dbReference type="Pfam" id="PF00672">
    <property type="entry name" value="HAMP"/>
    <property type="match status" value="1"/>
</dbReference>
<dbReference type="GO" id="GO:0009055">
    <property type="term" value="F:electron transfer activity"/>
    <property type="evidence" value="ECO:0007669"/>
    <property type="project" value="InterPro"/>
</dbReference>
<name>A0A3B1A1M3_9ZZZZ</name>
<evidence type="ECO:0008006" key="7">
    <source>
        <dbReference type="Google" id="ProtNLM"/>
    </source>
</evidence>
<evidence type="ECO:0000256" key="3">
    <source>
        <dbReference type="SAM" id="Phobius"/>
    </source>
</evidence>
<accession>A0A3B1A1M3</accession>
<sequence length="290" mass="31941">MGLRTKFNLSFILVAGIGIAASGFISYKMLQDNAREEVLQTAGIIMASAKANRGYTIDEIRPLLKELDKGFVPQMVPAYSAHANIKRLHVRYPEYSYKEATINPTNPASRATDWEASLVEYFKNNPEATELVGEQNAAKGRSLYIARPIKITKAGCLACHGKVEDAPPAMLARYGEANGFGWQMNEVVGTQLVKVPMSLPLERADRTFITFMISMSIIFVTVIVLLNVLLNAIVIRPIRKMSMHAEQVSLGDLDAADFKAKGNDEVASLASSISRMHRSLVSAMKMIDDD</sequence>
<dbReference type="Gene3D" id="6.10.340.10">
    <property type="match status" value="1"/>
</dbReference>
<feature type="transmembrane region" description="Helical" evidence="3">
    <location>
        <begin position="208"/>
        <end position="234"/>
    </location>
</feature>
<feature type="domain" description="Cytochrome c" evidence="5">
    <location>
        <begin position="135"/>
        <end position="266"/>
    </location>
</feature>
<evidence type="ECO:0000256" key="2">
    <source>
        <dbReference type="ARBA" id="ARBA00023004"/>
    </source>
</evidence>
<keyword evidence="3" id="KW-1133">Transmembrane helix</keyword>
<reference evidence="6" key="1">
    <citation type="submission" date="2018-06" db="EMBL/GenBank/DDBJ databases">
        <authorList>
            <person name="Zhirakovskaya E."/>
        </authorList>
    </citation>
    <scope>NUCLEOTIDE SEQUENCE</scope>
</reference>
<gene>
    <name evidence="6" type="ORF">MNBD_GAMMA23-668</name>
</gene>
<evidence type="ECO:0000259" key="4">
    <source>
        <dbReference type="PROSITE" id="PS50885"/>
    </source>
</evidence>
<dbReference type="SUPFAM" id="SSF158472">
    <property type="entry name" value="HAMP domain-like"/>
    <property type="match status" value="1"/>
</dbReference>
<evidence type="ECO:0000259" key="5">
    <source>
        <dbReference type="PROSITE" id="PS51007"/>
    </source>
</evidence>
<dbReference type="InterPro" id="IPR021796">
    <property type="entry name" value="Tll0287-like_dom"/>
</dbReference>
<dbReference type="InterPro" id="IPR009056">
    <property type="entry name" value="Cyt_c-like_dom"/>
</dbReference>
<dbReference type="EMBL" id="UOFT01000034">
    <property type="protein sequence ID" value="VAW93652.1"/>
    <property type="molecule type" value="Genomic_DNA"/>
</dbReference>
<organism evidence="6">
    <name type="scientific">hydrothermal vent metagenome</name>
    <dbReference type="NCBI Taxonomy" id="652676"/>
    <lineage>
        <taxon>unclassified sequences</taxon>
        <taxon>metagenomes</taxon>
        <taxon>ecological metagenomes</taxon>
    </lineage>
</organism>
<dbReference type="AlphaFoldDB" id="A0A3B1A1M3"/>
<dbReference type="InterPro" id="IPR003660">
    <property type="entry name" value="HAMP_dom"/>
</dbReference>
<keyword evidence="2" id="KW-0408">Iron</keyword>
<dbReference type="PROSITE" id="PS51007">
    <property type="entry name" value="CYTC"/>
    <property type="match status" value="1"/>
</dbReference>
<dbReference type="GO" id="GO:0046872">
    <property type="term" value="F:metal ion binding"/>
    <property type="evidence" value="ECO:0007669"/>
    <property type="project" value="UniProtKB-KW"/>
</dbReference>
<keyword evidence="3" id="KW-0812">Transmembrane</keyword>
<dbReference type="GO" id="GO:0020037">
    <property type="term" value="F:heme binding"/>
    <property type="evidence" value="ECO:0007669"/>
    <property type="project" value="InterPro"/>
</dbReference>
<evidence type="ECO:0000313" key="6">
    <source>
        <dbReference type="EMBL" id="VAW93652.1"/>
    </source>
</evidence>
<proteinExistence type="predicted"/>
<protein>
    <recommendedName>
        <fullName evidence="7">HAMP domain-containing protein</fullName>
    </recommendedName>
</protein>
<dbReference type="PROSITE" id="PS50885">
    <property type="entry name" value="HAMP"/>
    <property type="match status" value="1"/>
</dbReference>
<feature type="domain" description="HAMP" evidence="4">
    <location>
        <begin position="232"/>
        <end position="285"/>
    </location>
</feature>
<keyword evidence="3" id="KW-0472">Membrane</keyword>
<dbReference type="Pfam" id="PF11845">
    <property type="entry name" value="Tll0287-like"/>
    <property type="match status" value="1"/>
</dbReference>
<dbReference type="GO" id="GO:0007165">
    <property type="term" value="P:signal transduction"/>
    <property type="evidence" value="ECO:0007669"/>
    <property type="project" value="InterPro"/>
</dbReference>
<keyword evidence="1" id="KW-0479">Metal-binding</keyword>